<organism evidence="5 6">
    <name type="scientific">Mesorhizobium australicum</name>
    <dbReference type="NCBI Taxonomy" id="536018"/>
    <lineage>
        <taxon>Bacteria</taxon>
        <taxon>Pseudomonadati</taxon>
        <taxon>Pseudomonadota</taxon>
        <taxon>Alphaproteobacteria</taxon>
        <taxon>Hyphomicrobiales</taxon>
        <taxon>Phyllobacteriaceae</taxon>
        <taxon>Mesorhizobium</taxon>
    </lineage>
</organism>
<dbReference type="CDD" id="cd00555">
    <property type="entry name" value="Maf"/>
    <property type="match status" value="1"/>
</dbReference>
<dbReference type="AlphaFoldDB" id="A0A1X7MW02"/>
<feature type="site" description="Important for substrate specificity" evidence="4">
    <location>
        <position position="162"/>
    </location>
</feature>
<dbReference type="EMBL" id="FXBL01000004">
    <property type="protein sequence ID" value="SMH28331.1"/>
    <property type="molecule type" value="Genomic_DNA"/>
</dbReference>
<dbReference type="InterPro" id="IPR029001">
    <property type="entry name" value="ITPase-like_fam"/>
</dbReference>
<dbReference type="Gene3D" id="3.90.950.10">
    <property type="match status" value="1"/>
</dbReference>
<evidence type="ECO:0000313" key="5">
    <source>
        <dbReference type="EMBL" id="SMH28331.1"/>
    </source>
</evidence>
<comment type="caution">
    <text evidence="4">Lacks conserved residue(s) required for the propagation of feature annotation.</text>
</comment>
<dbReference type="HAMAP" id="MF_00528">
    <property type="entry name" value="Maf"/>
    <property type="match status" value="1"/>
</dbReference>
<comment type="similarity">
    <text evidence="4">Belongs to the Maf family. YceF subfamily.</text>
</comment>
<feature type="active site" description="Proton acceptor" evidence="4">
    <location>
        <position position="76"/>
    </location>
</feature>
<accession>A0A1X7MW02</accession>
<dbReference type="GO" id="GO:0005737">
    <property type="term" value="C:cytoplasm"/>
    <property type="evidence" value="ECO:0007669"/>
    <property type="project" value="UniProtKB-SubCell"/>
</dbReference>
<dbReference type="GO" id="GO:0009117">
    <property type="term" value="P:nucleotide metabolic process"/>
    <property type="evidence" value="ECO:0007669"/>
    <property type="project" value="UniProtKB-KW"/>
</dbReference>
<evidence type="ECO:0000256" key="4">
    <source>
        <dbReference type="HAMAP-Rule" id="MF_00528"/>
    </source>
</evidence>
<gene>
    <name evidence="5" type="ORF">SAMN02982922_0764</name>
</gene>
<dbReference type="PANTHER" id="PTHR43213:SF5">
    <property type="entry name" value="BIFUNCTIONAL DTTP_UTP PYROPHOSPHATASE_METHYLTRANSFERASE PROTEIN-RELATED"/>
    <property type="match status" value="1"/>
</dbReference>
<dbReference type="Proteomes" id="UP000193083">
    <property type="component" value="Unassembled WGS sequence"/>
</dbReference>
<protein>
    <recommendedName>
        <fullName evidence="4">7-methyl-GTP pyrophosphatase</fullName>
        <shortName evidence="4">m(7)GTP pyrophosphatase</shortName>
        <ecNumber evidence="4">3.6.1.-</ecNumber>
    </recommendedName>
</protein>
<dbReference type="RefSeq" id="WP_085462926.1">
    <property type="nucleotide sequence ID" value="NZ_FXBL01000004.1"/>
</dbReference>
<dbReference type="NCBIfam" id="NF002690">
    <property type="entry name" value="PRK02478.1"/>
    <property type="match status" value="1"/>
</dbReference>
<sequence length="199" mass="21662">MTTRIILASASPFRLAMLHNAGIETEANPSRIDERAVEEAIGDAAISPENLAWILAEAKAEEVSERFPGALVIGSDQTLSLGDEVLHKASDMEEARRRLLKLSGKTHHLNSAVVLARDGKALWGHVSVARMTMRKLDPGFVGRYLSRVGDQVLRSVGVYQIEGEGIQLFDAIEGDHFTIVGMPLLELIAELRRLGAIDG</sequence>
<keyword evidence="3 4" id="KW-0546">Nucleotide metabolism</keyword>
<dbReference type="GO" id="GO:0047429">
    <property type="term" value="F:nucleoside triphosphate diphosphatase activity"/>
    <property type="evidence" value="ECO:0007669"/>
    <property type="project" value="InterPro"/>
</dbReference>
<evidence type="ECO:0000313" key="6">
    <source>
        <dbReference type="Proteomes" id="UP000193083"/>
    </source>
</evidence>
<comment type="subcellular location">
    <subcellularLocation>
        <location evidence="4">Cytoplasm</location>
    </subcellularLocation>
</comment>
<feature type="site" description="Important for substrate specificity" evidence="4">
    <location>
        <position position="77"/>
    </location>
</feature>
<comment type="cofactor">
    <cofactor evidence="1 4">
        <name>a divalent metal cation</name>
        <dbReference type="ChEBI" id="CHEBI:60240"/>
    </cofactor>
</comment>
<dbReference type="Pfam" id="PF02545">
    <property type="entry name" value="Maf"/>
    <property type="match status" value="1"/>
</dbReference>
<dbReference type="SUPFAM" id="SSF52972">
    <property type="entry name" value="ITPase-like"/>
    <property type="match status" value="1"/>
</dbReference>
<keyword evidence="2 4" id="KW-0378">Hydrolase</keyword>
<proteinExistence type="inferred from homology"/>
<evidence type="ECO:0000256" key="2">
    <source>
        <dbReference type="ARBA" id="ARBA00022801"/>
    </source>
</evidence>
<evidence type="ECO:0000256" key="3">
    <source>
        <dbReference type="ARBA" id="ARBA00023080"/>
    </source>
</evidence>
<reference evidence="5 6" key="1">
    <citation type="submission" date="2017-04" db="EMBL/GenBank/DDBJ databases">
        <authorList>
            <person name="Afonso C.L."/>
            <person name="Miller P.J."/>
            <person name="Scott M.A."/>
            <person name="Spackman E."/>
            <person name="Goraichik I."/>
            <person name="Dimitrov K.M."/>
            <person name="Suarez D.L."/>
            <person name="Swayne D.E."/>
        </authorList>
    </citation>
    <scope>NUCLEOTIDE SEQUENCE [LARGE SCALE GENOMIC DNA]</scope>
    <source>
        <strain evidence="5 6">B5P</strain>
    </source>
</reference>
<dbReference type="PANTHER" id="PTHR43213">
    <property type="entry name" value="BIFUNCTIONAL DTTP/UTP PYROPHOSPHATASE/METHYLTRANSFERASE PROTEIN-RELATED"/>
    <property type="match status" value="1"/>
</dbReference>
<name>A0A1X7MW02_9HYPH</name>
<dbReference type="PIRSF" id="PIRSF006305">
    <property type="entry name" value="Maf"/>
    <property type="match status" value="1"/>
</dbReference>
<comment type="function">
    <text evidence="4">Nucleoside triphosphate pyrophosphatase that hydrolyzes 7-methyl-GTP (m(7)GTP). May have a dual role in cell division arrest and in preventing the incorporation of modified nucleotides into cellular nucleic acids.</text>
</comment>
<keyword evidence="4" id="KW-0963">Cytoplasm</keyword>
<dbReference type="OrthoDB" id="9813962at2"/>
<feature type="site" description="Important for substrate specificity" evidence="4">
    <location>
        <position position="13"/>
    </location>
</feature>
<dbReference type="InterPro" id="IPR003697">
    <property type="entry name" value="Maf-like"/>
</dbReference>
<keyword evidence="6" id="KW-1185">Reference proteome</keyword>
<comment type="catalytic activity">
    <reaction evidence="4">
        <text>N(7)-methyl-GTP + H2O = N(7)-methyl-GMP + diphosphate + H(+)</text>
        <dbReference type="Rhea" id="RHEA:58744"/>
        <dbReference type="ChEBI" id="CHEBI:15377"/>
        <dbReference type="ChEBI" id="CHEBI:15378"/>
        <dbReference type="ChEBI" id="CHEBI:33019"/>
        <dbReference type="ChEBI" id="CHEBI:58285"/>
        <dbReference type="ChEBI" id="CHEBI:87133"/>
    </reaction>
</comment>
<dbReference type="EC" id="3.6.1.-" evidence="4"/>
<evidence type="ECO:0000256" key="1">
    <source>
        <dbReference type="ARBA" id="ARBA00001968"/>
    </source>
</evidence>